<evidence type="ECO:0000259" key="3">
    <source>
        <dbReference type="Pfam" id="PF19403"/>
    </source>
</evidence>
<evidence type="ECO:0000313" key="4">
    <source>
        <dbReference type="EMBL" id="GGO96384.1"/>
    </source>
</evidence>
<dbReference type="OrthoDB" id="3732843at2"/>
<comment type="caution">
    <text evidence="4">The sequence shown here is derived from an EMBL/GenBank/DDBJ whole genome shotgun (WGS) entry which is preliminary data.</text>
</comment>
<keyword evidence="1" id="KW-0472">Membrane</keyword>
<dbReference type="EMBL" id="BMNJ01000002">
    <property type="protein sequence ID" value="GGO96384.1"/>
    <property type="molecule type" value="Genomic_DNA"/>
</dbReference>
<keyword evidence="5" id="KW-1185">Reference proteome</keyword>
<dbReference type="Proteomes" id="UP000614239">
    <property type="component" value="Unassembled WGS sequence"/>
</dbReference>
<evidence type="ECO:0000256" key="1">
    <source>
        <dbReference type="SAM" id="Phobius"/>
    </source>
</evidence>
<dbReference type="Pfam" id="PF17802">
    <property type="entry name" value="SpaA"/>
    <property type="match status" value="1"/>
</dbReference>
<dbReference type="RefSeq" id="WP_080461945.1">
    <property type="nucleotide sequence ID" value="NZ_BMNJ01000002.1"/>
</dbReference>
<dbReference type="Gene3D" id="2.60.40.10">
    <property type="entry name" value="Immunoglobulins"/>
    <property type="match status" value="1"/>
</dbReference>
<proteinExistence type="predicted"/>
<organism evidence="4 5">
    <name type="scientific">Actinomyces gaoshouyii</name>
    <dbReference type="NCBI Taxonomy" id="1960083"/>
    <lineage>
        <taxon>Bacteria</taxon>
        <taxon>Bacillati</taxon>
        <taxon>Actinomycetota</taxon>
        <taxon>Actinomycetes</taxon>
        <taxon>Actinomycetales</taxon>
        <taxon>Actinomycetaceae</taxon>
        <taxon>Actinomyces</taxon>
    </lineage>
</organism>
<evidence type="ECO:0000259" key="2">
    <source>
        <dbReference type="Pfam" id="PF17802"/>
    </source>
</evidence>
<feature type="domain" description="SpaA-like prealbumin fold" evidence="2">
    <location>
        <begin position="1218"/>
        <end position="1304"/>
    </location>
</feature>
<reference evidence="4" key="2">
    <citation type="submission" date="2020-09" db="EMBL/GenBank/DDBJ databases">
        <authorList>
            <person name="Sun Q."/>
            <person name="Zhou Y."/>
        </authorList>
    </citation>
    <scope>NUCLEOTIDE SEQUENCE</scope>
    <source>
        <strain evidence="4">CGMCC 4.7372</strain>
    </source>
</reference>
<evidence type="ECO:0000313" key="5">
    <source>
        <dbReference type="Proteomes" id="UP000614239"/>
    </source>
</evidence>
<gene>
    <name evidence="4" type="ORF">GCM10011612_06460</name>
</gene>
<keyword evidence="1" id="KW-1133">Transmembrane helix</keyword>
<accession>A0A8H9LL20</accession>
<evidence type="ECO:0008006" key="6">
    <source>
        <dbReference type="Google" id="ProtNLM"/>
    </source>
</evidence>
<reference evidence="4" key="1">
    <citation type="journal article" date="2014" name="Int. J. Syst. Evol. Microbiol.">
        <title>Complete genome sequence of Corynebacterium casei LMG S-19264T (=DSM 44701T), isolated from a smear-ripened cheese.</title>
        <authorList>
            <consortium name="US DOE Joint Genome Institute (JGI-PGF)"/>
            <person name="Walter F."/>
            <person name="Albersmeier A."/>
            <person name="Kalinowski J."/>
            <person name="Ruckert C."/>
        </authorList>
    </citation>
    <scope>NUCLEOTIDE SEQUENCE</scope>
    <source>
        <strain evidence="4">CGMCC 4.7372</strain>
    </source>
</reference>
<feature type="domain" description="SpaA-like prealbumin fold" evidence="3">
    <location>
        <begin position="495"/>
        <end position="597"/>
    </location>
</feature>
<dbReference type="GO" id="GO:0005975">
    <property type="term" value="P:carbohydrate metabolic process"/>
    <property type="evidence" value="ECO:0007669"/>
    <property type="project" value="UniProtKB-ARBA"/>
</dbReference>
<dbReference type="Pfam" id="PF19403">
    <property type="entry name" value="SpaA_2"/>
    <property type="match status" value="1"/>
</dbReference>
<sequence length="1376" mass="141276">MARGADSNFTVDIGDTEAEISGVQQGGYDPDCGHYYPGGGPGTTGPVSVSSGQWAGISYGMLSGSRCPGSYGTDPVRDRTGQTSMSFRPAGGGEKNVGQIFLVGTMRHDNNPVFVSSYKGTTYAGSIRVRLARNVHGGGYAINQVFPWTEEDTYNNCTASLDSTGSMVIGHNGGAFGSPSAIPTEWGWDAAGRLVRLGDGTYYQKTYYDYAGRQLRQAYHSGGQLGGKYRQEGYYYYFATDGNDLERGNKDVNNRQCSDDNLRITATRSTEMWEAPNGVKYQLKLWGFTNIGNSSRCDPAVDPNALSEAFVTKERATSYGCLYGSLEQVRPVTFSKSVQADESARVPGKAGAVPPTAEFDNVSEAGSYGADAWPTIESLTPTDWGEAGKVESTQNYTLLAPNDKAAVREREMTPAAVIAADGTVTSSGWRLNGVTCTYGDDSKRLELSGAAGGYLDEKQFDPATRTLSLDQSKLARLRTETDIHCAWSNEYVMAPGRLTLVNVVDSGTAAPTEWTLAATPKSTGLYGQRTITGVSGDQAVTAQSTSAGTYKLSAAGGPLGYTQNGQWSCAAADGSSIPVAAGEELALPEGAEVTCTVRHKTTTTPVSAVKSVAGASDGAALTDYALNYTCAPGADGAAKAEGTVRVGSDGASIALPAAQAGATCVITEQKLDDDGLKAASPDHRGRFSWGEPSFAVAVGKGGASTQVATTAVPATDSVGPGVSFTVPDSTDGDVTIAVTNTVVPHAGVTKTFDRVVKSPTVVGGRDTFDQTYTVVVANPSTAQALAYSVDDTAVAPSGSAVNSVTVTGGDPAHPARVTGPTWNVKDVDLAAGANHTYTVTVNVSTPDSGLTGLQNYQGAQCVDGAPMIRNTATVTTKGDAQGVSASACGDVPANPSFSASKSAVEVTRDAGEGTFTASYEVTVTNTSHVDAAIAQDVRDQLGLPASAKVDRVEVREGGALTRTIPGAEAAMNGGFVLAEAGSGDPLVKVPDGATTGGGTRVLGVRVVFSVDPSYPGYAAEDYRCGGTRADGQPSGLVNTVIMQGDRTTGDDTACLSADSTLRFSKVVATRPGAGSTFDVSYTISVVNEGALPGDTGQVKDAPVFPAGLVINGVTVAKDSEAPRAVAADASGVYPVSDGEAVASGQTLTWTVSINVSIDPSAAGYTDDALACAADGDGVLQPGRGLFNRVVPEAGKDKSTTKNHDTACADVDPNAGRRSITLIKTGSQGNLDGAAFDVYPVDPSSPGAVPLAGGVAPTGAKGEFTVSALPVNREYWLVETRAPAGHQLLANPVRIKVTATGIEVLNARDLGGSTATVSASAGQDLVNTLTIADIQAGTLPLSGGRGIAPHILAGSVLVGIAGALIAFSSRRCRRAVG</sequence>
<dbReference type="InterPro" id="IPR013783">
    <property type="entry name" value="Ig-like_fold"/>
</dbReference>
<keyword evidence="1" id="KW-0812">Transmembrane</keyword>
<dbReference type="InterPro" id="IPR045826">
    <property type="entry name" value="SpaA_PFL_dom_2"/>
</dbReference>
<protein>
    <recommendedName>
        <fullName evidence="6">Peptidase</fullName>
    </recommendedName>
</protein>
<dbReference type="InterPro" id="IPR041033">
    <property type="entry name" value="SpaA_PFL_dom_1"/>
</dbReference>
<name>A0A8H9LL20_9ACTO</name>
<feature type="transmembrane region" description="Helical" evidence="1">
    <location>
        <begin position="1346"/>
        <end position="1366"/>
    </location>
</feature>